<dbReference type="KEGG" id="crw:CROST_016510"/>
<proteinExistence type="predicted"/>
<name>A0A1S8LWP5_9CLOT</name>
<evidence type="ECO:0000313" key="1">
    <source>
        <dbReference type="EMBL" id="URZ10935.1"/>
    </source>
</evidence>
<keyword evidence="2" id="KW-1185">Reference proteome</keyword>
<dbReference type="AlphaFoldDB" id="A0A1S8LWP5"/>
<organism evidence="1 2">
    <name type="scientific">Clostridium felsineum</name>
    <dbReference type="NCBI Taxonomy" id="36839"/>
    <lineage>
        <taxon>Bacteria</taxon>
        <taxon>Bacillati</taxon>
        <taxon>Bacillota</taxon>
        <taxon>Clostridia</taxon>
        <taxon>Eubacteriales</taxon>
        <taxon>Clostridiaceae</taxon>
        <taxon>Clostridium</taxon>
    </lineage>
</organism>
<reference evidence="1 2" key="1">
    <citation type="submission" date="2022-04" db="EMBL/GenBank/DDBJ databases">
        <title>Genome sequence of C. roseum typestrain.</title>
        <authorList>
            <person name="Poehlein A."/>
            <person name="Schoch T."/>
            <person name="Duerre P."/>
            <person name="Daniel R."/>
        </authorList>
    </citation>
    <scope>NUCLEOTIDE SEQUENCE [LARGE SCALE GENOMIC DNA]</scope>
    <source>
        <strain evidence="1 2">DSM 7320</strain>
    </source>
</reference>
<protein>
    <submittedName>
        <fullName evidence="1">Uncharacterized protein</fullName>
    </submittedName>
</protein>
<evidence type="ECO:0000313" key="2">
    <source>
        <dbReference type="Proteomes" id="UP000190951"/>
    </source>
</evidence>
<dbReference type="STRING" id="84029.CROST_11190"/>
<dbReference type="EMBL" id="CP096983">
    <property type="protein sequence ID" value="URZ10935.1"/>
    <property type="molecule type" value="Genomic_DNA"/>
</dbReference>
<dbReference type="Proteomes" id="UP000190951">
    <property type="component" value="Chromosome"/>
</dbReference>
<accession>A0A1S8LWP5</accession>
<gene>
    <name evidence="1" type="ORF">CROST_016510</name>
</gene>
<dbReference type="RefSeq" id="WP_077834939.1">
    <property type="nucleotide sequence ID" value="NZ_CP096983.1"/>
</dbReference>
<sequence length="200" mass="22494">MKKIRKVYSEILKKKNEGNTAIAILSLFTIILIGLFGMFILFHQVLVSRAEGVQDDVTLSNLATYKNIDQQALAINNSDLRITDIEGAFETFKQYLQKNMKLDSNMNGLSGSIADGTVTIKEFTIYNVKENDVEIFTYSDNTHIFVRNEVKDKNTDVVKTVNNAIVKNTTVHATIQYNIDLMFGNKKEVTTSVGTDLVKN</sequence>